<dbReference type="AlphaFoldDB" id="A0A2T6C743"/>
<evidence type="ECO:0000256" key="1">
    <source>
        <dbReference type="ARBA" id="ARBA00004571"/>
    </source>
</evidence>
<name>A0A2T6C743_9FLAO</name>
<dbReference type="PANTHER" id="PTHR30069:SF57">
    <property type="entry name" value="TONB-DEPENDENT RECEPTOR"/>
    <property type="match status" value="1"/>
</dbReference>
<dbReference type="Pfam" id="PF13715">
    <property type="entry name" value="CarbopepD_reg_2"/>
    <property type="match status" value="1"/>
</dbReference>
<reference evidence="13 14" key="1">
    <citation type="submission" date="2018-04" db="EMBL/GenBank/DDBJ databases">
        <title>Genomic Encyclopedia of Archaeal and Bacterial Type Strains, Phase II (KMG-II): from individual species to whole genera.</title>
        <authorList>
            <person name="Goeker M."/>
        </authorList>
    </citation>
    <scope>NUCLEOTIDE SEQUENCE [LARGE SCALE GENOMIC DNA]</scope>
    <source>
        <strain evidence="13 14">DSM 25731</strain>
    </source>
</reference>
<evidence type="ECO:0000256" key="7">
    <source>
        <dbReference type="ARBA" id="ARBA00023237"/>
    </source>
</evidence>
<keyword evidence="2 8" id="KW-0813">Transport</keyword>
<keyword evidence="10" id="KW-0732">Signal</keyword>
<dbReference type="OrthoDB" id="9760333at2"/>
<keyword evidence="6 8" id="KW-0472">Membrane</keyword>
<dbReference type="InterPro" id="IPR039426">
    <property type="entry name" value="TonB-dep_rcpt-like"/>
</dbReference>
<dbReference type="Pfam" id="PF07715">
    <property type="entry name" value="Plug"/>
    <property type="match status" value="1"/>
</dbReference>
<dbReference type="RefSeq" id="WP_108113478.1">
    <property type="nucleotide sequence ID" value="NZ_QBKT01000001.1"/>
</dbReference>
<comment type="similarity">
    <text evidence="8 9">Belongs to the TonB-dependent receptor family.</text>
</comment>
<keyword evidence="5 9" id="KW-0798">TonB box</keyword>
<evidence type="ECO:0000256" key="5">
    <source>
        <dbReference type="ARBA" id="ARBA00023077"/>
    </source>
</evidence>
<keyword evidence="3 8" id="KW-1134">Transmembrane beta strand</keyword>
<evidence type="ECO:0000256" key="4">
    <source>
        <dbReference type="ARBA" id="ARBA00022692"/>
    </source>
</evidence>
<proteinExistence type="inferred from homology"/>
<dbReference type="Gene3D" id="2.40.170.20">
    <property type="entry name" value="TonB-dependent receptor, beta-barrel domain"/>
    <property type="match status" value="1"/>
</dbReference>
<dbReference type="InterPro" id="IPR000531">
    <property type="entry name" value="Beta-barrel_TonB"/>
</dbReference>
<feature type="signal peptide" evidence="10">
    <location>
        <begin position="1"/>
        <end position="20"/>
    </location>
</feature>
<keyword evidence="14" id="KW-1185">Reference proteome</keyword>
<feature type="domain" description="TonB-dependent receptor-like beta-barrel" evidence="11">
    <location>
        <begin position="281"/>
        <end position="719"/>
    </location>
</feature>
<dbReference type="Gene3D" id="2.170.130.10">
    <property type="entry name" value="TonB-dependent receptor, plug domain"/>
    <property type="match status" value="1"/>
</dbReference>
<evidence type="ECO:0000256" key="10">
    <source>
        <dbReference type="SAM" id="SignalP"/>
    </source>
</evidence>
<dbReference type="Proteomes" id="UP000244090">
    <property type="component" value="Unassembled WGS sequence"/>
</dbReference>
<evidence type="ECO:0000313" key="14">
    <source>
        <dbReference type="Proteomes" id="UP000244090"/>
    </source>
</evidence>
<dbReference type="InterPro" id="IPR008969">
    <property type="entry name" value="CarboxyPept-like_regulatory"/>
</dbReference>
<dbReference type="PANTHER" id="PTHR30069">
    <property type="entry name" value="TONB-DEPENDENT OUTER MEMBRANE RECEPTOR"/>
    <property type="match status" value="1"/>
</dbReference>
<evidence type="ECO:0000313" key="13">
    <source>
        <dbReference type="EMBL" id="PTX64134.1"/>
    </source>
</evidence>
<evidence type="ECO:0000256" key="9">
    <source>
        <dbReference type="RuleBase" id="RU003357"/>
    </source>
</evidence>
<accession>A0A2T6C743</accession>
<evidence type="ECO:0000259" key="12">
    <source>
        <dbReference type="Pfam" id="PF07715"/>
    </source>
</evidence>
<dbReference type="PROSITE" id="PS52016">
    <property type="entry name" value="TONB_DEPENDENT_REC_3"/>
    <property type="match status" value="1"/>
</dbReference>
<dbReference type="InterPro" id="IPR036942">
    <property type="entry name" value="Beta-barrel_TonB_sf"/>
</dbReference>
<dbReference type="InterPro" id="IPR037066">
    <property type="entry name" value="Plug_dom_sf"/>
</dbReference>
<sequence length="757" mass="85000">MNLKVCVITCLFFFAGFSQSVEIKGIVTQKNNPIPFVNVYVKSQNKGTMTDENGQYSFNIQSGTYTLIVQSIGYKTIERKVTVTDESLTINFNLEEDPLGLDQVVVSATRTALNRREAPVLVTVTNAESLQKVQATTLFEGLNFQPGLRTEVNCQNCGFSQIRINGLDGAYSQILVNSRPVFGSLNGIYGLEQIPTNMIEQIEVTRGGGSAIFGSNAIAGTINIITKDPIENLFQVASKIGLIDGERTDAVTTFNSTFVSDDLDKGITFFGMYRNREGYDANDDSFTEITKLRNLNFGFKSFYNFDFRRKLTLDFNTSHEYRRGGDLLDKSPLVTNIAEEITSTIVGGGLTFDYFSENYLQKFSTYGNMQHTHSDNYYGTNQDPNGFGVTKDFVTVAGVQHTAKFTDFFNGAMDLTSGVEHRFNRITERRENPLVIPITQNTNTLGIYTQLDWKVLENLKLLTGVRGELFTSNLTDESLFIVNPRVSVLYNITKTISFRTGYSQGFRAPQFYSEDVHSEIITGEVRRVRLSDDLKEELSHSFIGSLEYSHQHEDHQLVLTLEGFYTTINNPFVYEARGEVGGLEIKEKINGDNAIVNGFNVEARYSPNPKFLIQLGGTFQNSYFEKSYAPEQGIVTNKITRTPNVYGNMLCNYSPNERWDFNVSGIYTGRMFVPHVAGFIPETVLEETPDLLEIGFNASKTFAISDNYNLEINGGVKNIFNAYQDDFDKTIDRDPNYIYGPAQPRTIFVGLRFGSGF</sequence>
<dbReference type="GO" id="GO:0015344">
    <property type="term" value="F:siderophore uptake transmembrane transporter activity"/>
    <property type="evidence" value="ECO:0007669"/>
    <property type="project" value="TreeGrafter"/>
</dbReference>
<dbReference type="SUPFAM" id="SSF49464">
    <property type="entry name" value="Carboxypeptidase regulatory domain-like"/>
    <property type="match status" value="1"/>
</dbReference>
<keyword evidence="13" id="KW-0675">Receptor</keyword>
<dbReference type="InterPro" id="IPR012910">
    <property type="entry name" value="Plug_dom"/>
</dbReference>
<feature type="domain" description="TonB-dependent receptor plug" evidence="12">
    <location>
        <begin position="115"/>
        <end position="221"/>
    </location>
</feature>
<keyword evidence="4 8" id="KW-0812">Transmembrane</keyword>
<feature type="chain" id="PRO_5015654633" evidence="10">
    <location>
        <begin position="21"/>
        <end position="757"/>
    </location>
</feature>
<evidence type="ECO:0000259" key="11">
    <source>
        <dbReference type="Pfam" id="PF00593"/>
    </source>
</evidence>
<dbReference type="Gene3D" id="2.60.40.1120">
    <property type="entry name" value="Carboxypeptidase-like, regulatory domain"/>
    <property type="match status" value="1"/>
</dbReference>
<dbReference type="Pfam" id="PF00593">
    <property type="entry name" value="TonB_dep_Rec_b-barrel"/>
    <property type="match status" value="1"/>
</dbReference>
<evidence type="ECO:0000256" key="2">
    <source>
        <dbReference type="ARBA" id="ARBA00022448"/>
    </source>
</evidence>
<organism evidence="13 14">
    <name type="scientific">Kordia periserrulae</name>
    <dbReference type="NCBI Taxonomy" id="701523"/>
    <lineage>
        <taxon>Bacteria</taxon>
        <taxon>Pseudomonadati</taxon>
        <taxon>Bacteroidota</taxon>
        <taxon>Flavobacteriia</taxon>
        <taxon>Flavobacteriales</taxon>
        <taxon>Flavobacteriaceae</taxon>
        <taxon>Kordia</taxon>
    </lineage>
</organism>
<evidence type="ECO:0000256" key="8">
    <source>
        <dbReference type="PROSITE-ProRule" id="PRU01360"/>
    </source>
</evidence>
<protein>
    <submittedName>
        <fullName evidence="13">Outer membrane receptor for ferrienterochelin and colicins</fullName>
    </submittedName>
</protein>
<dbReference type="SUPFAM" id="SSF56935">
    <property type="entry name" value="Porins"/>
    <property type="match status" value="1"/>
</dbReference>
<dbReference type="GO" id="GO:0044718">
    <property type="term" value="P:siderophore transmembrane transport"/>
    <property type="evidence" value="ECO:0007669"/>
    <property type="project" value="TreeGrafter"/>
</dbReference>
<comment type="caution">
    <text evidence="13">The sequence shown here is derived from an EMBL/GenBank/DDBJ whole genome shotgun (WGS) entry which is preliminary data.</text>
</comment>
<dbReference type="GO" id="GO:0009279">
    <property type="term" value="C:cell outer membrane"/>
    <property type="evidence" value="ECO:0007669"/>
    <property type="project" value="UniProtKB-SubCell"/>
</dbReference>
<comment type="subcellular location">
    <subcellularLocation>
        <location evidence="1 8">Cell outer membrane</location>
        <topology evidence="1 8">Multi-pass membrane protein</topology>
    </subcellularLocation>
</comment>
<evidence type="ECO:0000256" key="3">
    <source>
        <dbReference type="ARBA" id="ARBA00022452"/>
    </source>
</evidence>
<gene>
    <name evidence="13" type="ORF">C8N46_101745</name>
</gene>
<keyword evidence="7 8" id="KW-0998">Cell outer membrane</keyword>
<dbReference type="EMBL" id="QBKT01000001">
    <property type="protein sequence ID" value="PTX64134.1"/>
    <property type="molecule type" value="Genomic_DNA"/>
</dbReference>
<evidence type="ECO:0000256" key="6">
    <source>
        <dbReference type="ARBA" id="ARBA00023136"/>
    </source>
</evidence>